<protein>
    <submittedName>
        <fullName evidence="7">ABC transporter permease</fullName>
    </submittedName>
</protein>
<evidence type="ECO:0000256" key="3">
    <source>
        <dbReference type="ARBA" id="ARBA00022692"/>
    </source>
</evidence>
<accession>A0AB39UEY9</accession>
<dbReference type="EMBL" id="CP129675">
    <property type="protein sequence ID" value="XDS47506.1"/>
    <property type="molecule type" value="Genomic_DNA"/>
</dbReference>
<dbReference type="GO" id="GO:0022857">
    <property type="term" value="F:transmembrane transporter activity"/>
    <property type="evidence" value="ECO:0007669"/>
    <property type="project" value="InterPro"/>
</dbReference>
<dbReference type="PANTHER" id="PTHR32196">
    <property type="entry name" value="ABC TRANSPORTER PERMEASE PROTEIN YPHD-RELATED-RELATED"/>
    <property type="match status" value="1"/>
</dbReference>
<dbReference type="RefSeq" id="WP_369341823.1">
    <property type="nucleotide sequence ID" value="NZ_CP129675.1"/>
</dbReference>
<dbReference type="Pfam" id="PF02653">
    <property type="entry name" value="BPD_transp_2"/>
    <property type="match status" value="1"/>
</dbReference>
<evidence type="ECO:0000256" key="5">
    <source>
        <dbReference type="ARBA" id="ARBA00023136"/>
    </source>
</evidence>
<dbReference type="CDD" id="cd06579">
    <property type="entry name" value="TM_PBP1_transp_AraH_like"/>
    <property type="match status" value="1"/>
</dbReference>
<evidence type="ECO:0000313" key="7">
    <source>
        <dbReference type="EMBL" id="XDS47506.1"/>
    </source>
</evidence>
<sequence length="335" mass="34216">MIQSSLAVRARMHAAHHPAPATRAVQSIPALLVAILFLALVMHNPNIIAVGNLEAIVVAAVPSALLAIGMSIIIIASGDDVIHGGIDLSLPNQSVLSAAIVALSLAGGAPLWLSLLVGVAAAIVFGIVNSLLVVWLRMVPILATLASSVLIDGITRTATTNRRIEVHDAAVLALRDDAVVGVPIIIVLTSAVLVVVHCATNHTRFGLHLQAVGGNREFALQSGIRPGLCIAASMLAASLLAGLSSVTLLSRASGWSTGSEDQLLLDMLLAAYLAPIFSRRSMYTPVGACIGAILVAALSNALVLGGVDNSLIDGSKGLLILVVVGSTALSKRSAS</sequence>
<gene>
    <name evidence="9" type="ORF">QN062_01245</name>
    <name evidence="8" type="ORF">QN216_05250</name>
    <name evidence="7" type="ORF">QN217_05195</name>
</gene>
<evidence type="ECO:0000256" key="1">
    <source>
        <dbReference type="ARBA" id="ARBA00004651"/>
    </source>
</evidence>
<evidence type="ECO:0000313" key="8">
    <source>
        <dbReference type="EMBL" id="XDS47783.1"/>
    </source>
</evidence>
<feature type="transmembrane region" description="Helical" evidence="6">
    <location>
        <begin position="285"/>
        <end position="305"/>
    </location>
</feature>
<dbReference type="PANTHER" id="PTHR32196:SF69">
    <property type="entry name" value="BRANCHED-CHAIN AMINO ACID TRANSPORT SYSTEM, PERMEASE PROTEIN"/>
    <property type="match status" value="1"/>
</dbReference>
<feature type="transmembrane region" description="Helical" evidence="6">
    <location>
        <begin position="21"/>
        <end position="43"/>
    </location>
</feature>
<dbReference type="AlphaFoldDB" id="A0AB39UEY9"/>
<evidence type="ECO:0000313" key="9">
    <source>
        <dbReference type="EMBL" id="XDS50861.1"/>
    </source>
</evidence>
<keyword evidence="3 6" id="KW-0812">Transmembrane</keyword>
<dbReference type="KEGG" id="bfk:QN062_01245"/>
<feature type="transmembrane region" description="Helical" evidence="6">
    <location>
        <begin position="228"/>
        <end position="250"/>
    </location>
</feature>
<keyword evidence="4 6" id="KW-1133">Transmembrane helix</keyword>
<name>A0AB39UEY9_9BIFI</name>
<feature type="transmembrane region" description="Helical" evidence="6">
    <location>
        <begin position="55"/>
        <end position="76"/>
    </location>
</feature>
<dbReference type="EMBL" id="CP129682">
    <property type="protein sequence ID" value="XDS47783.1"/>
    <property type="molecule type" value="Genomic_DNA"/>
</dbReference>
<dbReference type="EMBL" id="CP129683">
    <property type="protein sequence ID" value="XDS50861.1"/>
    <property type="molecule type" value="Genomic_DNA"/>
</dbReference>
<organism evidence="7">
    <name type="scientific">Bifidobacterium fermentum</name>
    <dbReference type="NCBI Taxonomy" id="3059035"/>
    <lineage>
        <taxon>Bacteria</taxon>
        <taxon>Bacillati</taxon>
        <taxon>Actinomycetota</taxon>
        <taxon>Actinomycetes</taxon>
        <taxon>Bifidobacteriales</taxon>
        <taxon>Bifidobacteriaceae</taxon>
        <taxon>Bifidobacterium</taxon>
    </lineage>
</organism>
<comment type="subcellular location">
    <subcellularLocation>
        <location evidence="1">Cell membrane</location>
        <topology evidence="1">Multi-pass membrane protein</topology>
    </subcellularLocation>
</comment>
<evidence type="ECO:0000256" key="6">
    <source>
        <dbReference type="SAM" id="Phobius"/>
    </source>
</evidence>
<proteinExistence type="predicted"/>
<keyword evidence="2" id="KW-1003">Cell membrane</keyword>
<evidence type="ECO:0000256" key="4">
    <source>
        <dbReference type="ARBA" id="ARBA00022989"/>
    </source>
</evidence>
<dbReference type="GO" id="GO:0005886">
    <property type="term" value="C:plasma membrane"/>
    <property type="evidence" value="ECO:0007669"/>
    <property type="project" value="UniProtKB-SubCell"/>
</dbReference>
<evidence type="ECO:0000256" key="2">
    <source>
        <dbReference type="ARBA" id="ARBA00022475"/>
    </source>
</evidence>
<reference evidence="7" key="1">
    <citation type="submission" date="2023-07" db="EMBL/GenBank/DDBJ databases">
        <title>Bifidobacterium aquikefiriaerophilum sp. nov. and Bifidobacterium eccum sp. nov., isolated from water kefir.</title>
        <authorList>
            <person name="Breselge S."/>
            <person name="Bellassi P."/>
            <person name="Barcenilla C."/>
            <person name="Alvarez-Ordonez A."/>
            <person name="Morelli L."/>
            <person name="Cotter P.D."/>
        </authorList>
    </citation>
    <scope>NUCLEOTIDE SEQUENCE</scope>
    <source>
        <strain evidence="9">WK012_4_13</strain>
        <strain evidence="8">WK013_4_14</strain>
        <strain evidence="7">WK048_4_13</strain>
    </source>
</reference>
<feature type="transmembrane region" description="Helical" evidence="6">
    <location>
        <begin position="178"/>
        <end position="199"/>
    </location>
</feature>
<dbReference type="InterPro" id="IPR001851">
    <property type="entry name" value="ABC_transp_permease"/>
</dbReference>
<keyword evidence="5 6" id="KW-0472">Membrane</keyword>